<evidence type="ECO:0000256" key="1">
    <source>
        <dbReference type="SAM" id="MobiDB-lite"/>
    </source>
</evidence>
<feature type="compositionally biased region" description="Basic and acidic residues" evidence="1">
    <location>
        <begin position="71"/>
        <end position="86"/>
    </location>
</feature>
<keyword evidence="3" id="KW-1185">Reference proteome</keyword>
<protein>
    <submittedName>
        <fullName evidence="2">Uncharacterized protein</fullName>
    </submittedName>
</protein>
<feature type="compositionally biased region" description="Low complexity" evidence="1">
    <location>
        <begin position="115"/>
        <end position="126"/>
    </location>
</feature>
<comment type="caution">
    <text evidence="2">The sequence shown here is derived from an EMBL/GenBank/DDBJ whole genome shotgun (WGS) entry which is preliminary data.</text>
</comment>
<evidence type="ECO:0000313" key="2">
    <source>
        <dbReference type="EMBL" id="EJK61366.1"/>
    </source>
</evidence>
<proteinExistence type="predicted"/>
<feature type="non-terminal residue" evidence="2">
    <location>
        <position position="1"/>
    </location>
</feature>
<sequence>PPAAVFFQRRRPQVLRLRLERDQDVRAVEPPPLVPLLLERPRLYVDQPAPPDDPPELGQAPQPPSLGAQVVHDRDAYRGVDGRGPEGEVEAVGHGRRGAGGQGPPRRGREPYWGPSPGSSPPAGDAAAVLRRGSLMSVPIT</sequence>
<dbReference type="EMBL" id="AGNL01020088">
    <property type="protein sequence ID" value="EJK61366.1"/>
    <property type="molecule type" value="Genomic_DNA"/>
</dbReference>
<dbReference type="AlphaFoldDB" id="K0SK36"/>
<dbReference type="Proteomes" id="UP000266841">
    <property type="component" value="Unassembled WGS sequence"/>
</dbReference>
<accession>K0SK36</accession>
<evidence type="ECO:0000313" key="3">
    <source>
        <dbReference type="Proteomes" id="UP000266841"/>
    </source>
</evidence>
<organism evidence="2 3">
    <name type="scientific">Thalassiosira oceanica</name>
    <name type="common">Marine diatom</name>
    <dbReference type="NCBI Taxonomy" id="159749"/>
    <lineage>
        <taxon>Eukaryota</taxon>
        <taxon>Sar</taxon>
        <taxon>Stramenopiles</taxon>
        <taxon>Ochrophyta</taxon>
        <taxon>Bacillariophyta</taxon>
        <taxon>Coscinodiscophyceae</taxon>
        <taxon>Thalassiosirophycidae</taxon>
        <taxon>Thalassiosirales</taxon>
        <taxon>Thalassiosiraceae</taxon>
        <taxon>Thalassiosira</taxon>
    </lineage>
</organism>
<feature type="region of interest" description="Disordered" evidence="1">
    <location>
        <begin position="44"/>
        <end position="126"/>
    </location>
</feature>
<reference evidence="2 3" key="1">
    <citation type="journal article" date="2012" name="Genome Biol.">
        <title>Genome and low-iron response of an oceanic diatom adapted to chronic iron limitation.</title>
        <authorList>
            <person name="Lommer M."/>
            <person name="Specht M."/>
            <person name="Roy A.S."/>
            <person name="Kraemer L."/>
            <person name="Andreson R."/>
            <person name="Gutowska M.A."/>
            <person name="Wolf J."/>
            <person name="Bergner S.V."/>
            <person name="Schilhabel M.B."/>
            <person name="Klostermeier U.C."/>
            <person name="Beiko R.G."/>
            <person name="Rosenstiel P."/>
            <person name="Hippler M."/>
            <person name="Laroche J."/>
        </authorList>
    </citation>
    <scope>NUCLEOTIDE SEQUENCE [LARGE SCALE GENOMIC DNA]</scope>
    <source>
        <strain evidence="2 3">CCMP1005</strain>
    </source>
</reference>
<name>K0SK36_THAOC</name>
<gene>
    <name evidence="2" type="ORF">THAOC_18160</name>
</gene>